<accession>A0A8T2SJX3</accession>
<protein>
    <recommendedName>
        <fullName evidence="3">Reverse transcriptase domain-containing protein</fullName>
    </recommendedName>
</protein>
<comment type="caution">
    <text evidence="1">The sequence shown here is derived from an EMBL/GenBank/DDBJ whole genome shotgun (WGS) entry which is preliminary data.</text>
</comment>
<dbReference type="Proteomes" id="UP000825935">
    <property type="component" value="Chromosome 19"/>
</dbReference>
<dbReference type="OrthoDB" id="1938625at2759"/>
<organism evidence="1 2">
    <name type="scientific">Ceratopteris richardii</name>
    <name type="common">Triangle waterfern</name>
    <dbReference type="NCBI Taxonomy" id="49495"/>
    <lineage>
        <taxon>Eukaryota</taxon>
        <taxon>Viridiplantae</taxon>
        <taxon>Streptophyta</taxon>
        <taxon>Embryophyta</taxon>
        <taxon>Tracheophyta</taxon>
        <taxon>Polypodiopsida</taxon>
        <taxon>Polypodiidae</taxon>
        <taxon>Polypodiales</taxon>
        <taxon>Pteridineae</taxon>
        <taxon>Pteridaceae</taxon>
        <taxon>Parkerioideae</taxon>
        <taxon>Ceratopteris</taxon>
    </lineage>
</organism>
<name>A0A8T2SJX3_CERRI</name>
<evidence type="ECO:0000313" key="1">
    <source>
        <dbReference type="EMBL" id="KAH7352139.1"/>
    </source>
</evidence>
<dbReference type="EMBL" id="CM035424">
    <property type="protein sequence ID" value="KAH7352139.1"/>
    <property type="molecule type" value="Genomic_DNA"/>
</dbReference>
<dbReference type="AlphaFoldDB" id="A0A8T2SJX3"/>
<gene>
    <name evidence="1" type="ORF">KP509_19G031700</name>
</gene>
<sequence>MNSSAIHGISVFGTQQIAVGFADDTFVFAKVDEENVQNIVTCLKPFSIASALHINMRKSALIDISAQHFHSFKWEGPKIDKGNVFRHLGYPLGLNVSTKDKIEWVLRRVQCKMDLWHAAQWSLHAQIRIVQTFLQPYVMYYLLLLD</sequence>
<proteinExistence type="predicted"/>
<evidence type="ECO:0000313" key="2">
    <source>
        <dbReference type="Proteomes" id="UP000825935"/>
    </source>
</evidence>
<reference evidence="1" key="1">
    <citation type="submission" date="2021-08" db="EMBL/GenBank/DDBJ databases">
        <title>WGS assembly of Ceratopteris richardii.</title>
        <authorList>
            <person name="Marchant D.B."/>
            <person name="Chen G."/>
            <person name="Jenkins J."/>
            <person name="Shu S."/>
            <person name="Leebens-Mack J."/>
            <person name="Grimwood J."/>
            <person name="Schmutz J."/>
            <person name="Soltis P."/>
            <person name="Soltis D."/>
            <person name="Chen Z.-H."/>
        </authorList>
    </citation>
    <scope>NUCLEOTIDE SEQUENCE</scope>
    <source>
        <strain evidence="1">Whitten #5841</strain>
        <tissue evidence="1">Leaf</tissue>
    </source>
</reference>
<keyword evidence="2" id="KW-1185">Reference proteome</keyword>
<evidence type="ECO:0008006" key="3">
    <source>
        <dbReference type="Google" id="ProtNLM"/>
    </source>
</evidence>